<dbReference type="AlphaFoldDB" id="A0A1T0CJX9"/>
<keyword evidence="3" id="KW-1185">Reference proteome</keyword>
<dbReference type="GO" id="GO:0043456">
    <property type="term" value="P:regulation of pentose-phosphate shunt"/>
    <property type="evidence" value="ECO:0007669"/>
    <property type="project" value="TreeGrafter"/>
</dbReference>
<evidence type="ECO:0008006" key="4">
    <source>
        <dbReference type="Google" id="ProtNLM"/>
    </source>
</evidence>
<organism evidence="2 3">
    <name type="scientific">Moraxella pluranimalium</name>
    <dbReference type="NCBI Taxonomy" id="470453"/>
    <lineage>
        <taxon>Bacteria</taxon>
        <taxon>Pseudomonadati</taxon>
        <taxon>Pseudomonadota</taxon>
        <taxon>Gammaproteobacteria</taxon>
        <taxon>Moraxellales</taxon>
        <taxon>Moraxellaceae</taxon>
        <taxon>Moraxella</taxon>
    </lineage>
</organism>
<dbReference type="PIRSF" id="PIRSF000709">
    <property type="entry name" value="6PFK_2-Ptase"/>
    <property type="match status" value="1"/>
</dbReference>
<name>A0A1T0CJX9_9GAMM</name>
<dbReference type="SUPFAM" id="SSF53254">
    <property type="entry name" value="Phosphoglycerate mutase-like"/>
    <property type="match status" value="1"/>
</dbReference>
<reference evidence="2 3" key="1">
    <citation type="submission" date="2017-02" db="EMBL/GenBank/DDBJ databases">
        <title>Draft genome sequence of Moraxella pluranimalium CCUG 54913T type strain.</title>
        <authorList>
            <person name="Salva-Serra F."/>
            <person name="Engstrom-Jakobsson H."/>
            <person name="Thorell K."/>
            <person name="Jaen-Luchoro D."/>
            <person name="Gonzales-Siles L."/>
            <person name="Karlsson R."/>
            <person name="Yazdan S."/>
            <person name="Boulund F."/>
            <person name="Johnning A."/>
            <person name="Engstrand L."/>
            <person name="Kristiansson E."/>
            <person name="Moore E."/>
        </authorList>
    </citation>
    <scope>NUCLEOTIDE SEQUENCE [LARGE SCALE GENOMIC DNA]</scope>
    <source>
        <strain evidence="2 3">CCUG 54913</strain>
    </source>
</reference>
<accession>A0A1T0CJX9</accession>
<dbReference type="Proteomes" id="UP000189800">
    <property type="component" value="Unassembled WGS sequence"/>
</dbReference>
<evidence type="ECO:0000313" key="3">
    <source>
        <dbReference type="Proteomes" id="UP000189800"/>
    </source>
</evidence>
<protein>
    <recommendedName>
        <fullName evidence="4">Histidine phosphatase family protein</fullName>
    </recommendedName>
</protein>
<dbReference type="OrthoDB" id="9783269at2"/>
<dbReference type="InterPro" id="IPR051695">
    <property type="entry name" value="Phosphoglycerate_Mutase"/>
</dbReference>
<dbReference type="PANTHER" id="PTHR46517:SF1">
    <property type="entry name" value="FRUCTOSE-2,6-BISPHOSPHATASE TIGAR"/>
    <property type="match status" value="1"/>
</dbReference>
<dbReference type="GO" id="GO:0045820">
    <property type="term" value="P:negative regulation of glycolytic process"/>
    <property type="evidence" value="ECO:0007669"/>
    <property type="project" value="TreeGrafter"/>
</dbReference>
<dbReference type="GO" id="GO:0004331">
    <property type="term" value="F:fructose-2,6-bisphosphate 2-phosphatase activity"/>
    <property type="evidence" value="ECO:0007669"/>
    <property type="project" value="TreeGrafter"/>
</dbReference>
<keyword evidence="1" id="KW-0378">Hydrolase</keyword>
<evidence type="ECO:0000256" key="1">
    <source>
        <dbReference type="ARBA" id="ARBA00022801"/>
    </source>
</evidence>
<dbReference type="STRING" id="470453.B0680_09405"/>
<dbReference type="Gene3D" id="3.40.50.1240">
    <property type="entry name" value="Phosphoglycerate mutase-like"/>
    <property type="match status" value="1"/>
</dbReference>
<proteinExistence type="predicted"/>
<evidence type="ECO:0000313" key="2">
    <source>
        <dbReference type="EMBL" id="OOS22461.1"/>
    </source>
</evidence>
<sequence>MSDGQSESGLVLSLLRHGETRLLAKGHILRGQLDDPLTDKGCEQMTTAFDNYLPMHQWQAVISSPLSRCADIARQKSAEYQLPLCIMDALGEMDFGEWEGRATAELFEQFPDEMAMWWQTPTQFTPPDGESVDAFAERIDDALVQMAQFANTHRYDRLCVITHGGVIKYLYCKAQGLSLDEILKQPAELGEFHTFILQNNRLLLP</sequence>
<dbReference type="GO" id="GO:0005829">
    <property type="term" value="C:cytosol"/>
    <property type="evidence" value="ECO:0007669"/>
    <property type="project" value="TreeGrafter"/>
</dbReference>
<dbReference type="PANTHER" id="PTHR46517">
    <property type="entry name" value="FRUCTOSE-2,6-BISPHOSPHATASE TIGAR"/>
    <property type="match status" value="1"/>
</dbReference>
<dbReference type="InterPro" id="IPR029033">
    <property type="entry name" value="His_PPase_superfam"/>
</dbReference>
<comment type="caution">
    <text evidence="2">The sequence shown here is derived from an EMBL/GenBank/DDBJ whole genome shotgun (WGS) entry which is preliminary data.</text>
</comment>
<gene>
    <name evidence="2" type="ORF">B0680_09405</name>
</gene>
<dbReference type="RefSeq" id="WP_078254844.1">
    <property type="nucleotide sequence ID" value="NZ_MUYU01000027.1"/>
</dbReference>
<dbReference type="InterPro" id="IPR013078">
    <property type="entry name" value="His_Pase_superF_clade-1"/>
</dbReference>
<dbReference type="SMART" id="SM00855">
    <property type="entry name" value="PGAM"/>
    <property type="match status" value="1"/>
</dbReference>
<dbReference type="EMBL" id="MUYU01000027">
    <property type="protein sequence ID" value="OOS22461.1"/>
    <property type="molecule type" value="Genomic_DNA"/>
</dbReference>
<dbReference type="Pfam" id="PF00300">
    <property type="entry name" value="His_Phos_1"/>
    <property type="match status" value="1"/>
</dbReference>
<dbReference type="CDD" id="cd07067">
    <property type="entry name" value="HP_PGM_like"/>
    <property type="match status" value="1"/>
</dbReference>